<feature type="transmembrane region" description="Helical" evidence="1">
    <location>
        <begin position="160"/>
        <end position="182"/>
    </location>
</feature>
<accession>A0A261RGK4</accession>
<feature type="transmembrane region" description="Helical" evidence="1">
    <location>
        <begin position="78"/>
        <end position="96"/>
    </location>
</feature>
<comment type="caution">
    <text evidence="3">The sequence shown here is derived from an EMBL/GenBank/DDBJ whole genome shotgun (WGS) entry which is preliminary data.</text>
</comment>
<dbReference type="RefSeq" id="WP_094846721.1">
    <property type="nucleotide sequence ID" value="NZ_NEVJ01000002.1"/>
</dbReference>
<proteinExistence type="predicted"/>
<feature type="transmembrane region" description="Helical" evidence="1">
    <location>
        <begin position="331"/>
        <end position="351"/>
    </location>
</feature>
<dbReference type="GO" id="GO:0000271">
    <property type="term" value="P:polysaccharide biosynthetic process"/>
    <property type="evidence" value="ECO:0007669"/>
    <property type="project" value="TreeGrafter"/>
</dbReference>
<evidence type="ECO:0000313" key="3">
    <source>
        <dbReference type="EMBL" id="OZI23760.1"/>
    </source>
</evidence>
<feature type="domain" description="Acyltransferase 3" evidence="2">
    <location>
        <begin position="9"/>
        <end position="348"/>
    </location>
</feature>
<dbReference type="InterPro" id="IPR050879">
    <property type="entry name" value="Acyltransferase_3"/>
</dbReference>
<feature type="transmembrane region" description="Helical" evidence="1">
    <location>
        <begin position="103"/>
        <end position="123"/>
    </location>
</feature>
<feature type="transmembrane region" description="Helical" evidence="1">
    <location>
        <begin position="12"/>
        <end position="30"/>
    </location>
</feature>
<reference evidence="3" key="1">
    <citation type="submission" date="2017-05" db="EMBL/GenBank/DDBJ databases">
        <title>Complete and WGS of Bordetella genogroups.</title>
        <authorList>
            <person name="Spilker T."/>
            <person name="Lipuma J."/>
        </authorList>
    </citation>
    <scope>NUCLEOTIDE SEQUENCE</scope>
    <source>
        <strain evidence="3">AU21707</strain>
    </source>
</reference>
<gene>
    <name evidence="3" type="ORF">CAL26_10035</name>
</gene>
<feature type="transmembrane region" description="Helical" evidence="1">
    <location>
        <begin position="135"/>
        <end position="153"/>
    </location>
</feature>
<dbReference type="OrthoDB" id="8772324at2"/>
<feature type="transmembrane region" description="Helical" evidence="1">
    <location>
        <begin position="37"/>
        <end position="58"/>
    </location>
</feature>
<dbReference type="AlphaFoldDB" id="A0A261RGK4"/>
<name>A0A261RGK4_9BORD</name>
<organism evidence="3 4">
    <name type="scientific">Bordetella genomosp. 9</name>
    <dbReference type="NCBI Taxonomy" id="1416803"/>
    <lineage>
        <taxon>Bacteria</taxon>
        <taxon>Pseudomonadati</taxon>
        <taxon>Pseudomonadota</taxon>
        <taxon>Betaproteobacteria</taxon>
        <taxon>Burkholderiales</taxon>
        <taxon>Alcaligenaceae</taxon>
        <taxon>Bordetella</taxon>
    </lineage>
</organism>
<protein>
    <recommendedName>
        <fullName evidence="2">Acyltransferase 3 domain-containing protein</fullName>
    </recommendedName>
</protein>
<dbReference type="GO" id="GO:0016747">
    <property type="term" value="F:acyltransferase activity, transferring groups other than amino-acyl groups"/>
    <property type="evidence" value="ECO:0007669"/>
    <property type="project" value="InterPro"/>
</dbReference>
<sequence>MKNLPELRALTSLRFVAAALIVAIHAGVFLDVARIPGWFPAQQGVSFFFVLSGFILAYNHRGFDTPGSVANFYTARFARIWPMHIATLVIWIALVYKMSLDSVLWGNGAVRLPATVLLLQTWVPIKGWGDTYNGVAWSISVELFFYLLFPFLVTHMRRNWPSIVLACVATVAVLIWACRFASLDGHTLLSYAGLLYFFPPARLLEFVVGIGAFYLVRGSLGRVKTPASLGWTCLEMAALVGTVAAMIWSVSNPFTRAIGPAAAFYIGAAGAAPAFAVLIGVFAMNRGYVSALLSTRVLVYLGKISFALYLVHYAIVVAISQQPQLLSLGWWAYGAAWVLSLAAAAALFHLVEEPARRALRRRIVFTAKSPRSAVTSPVES</sequence>
<evidence type="ECO:0000256" key="1">
    <source>
        <dbReference type="SAM" id="Phobius"/>
    </source>
</evidence>
<keyword evidence="1" id="KW-0472">Membrane</keyword>
<dbReference type="PANTHER" id="PTHR23028">
    <property type="entry name" value="ACETYLTRANSFERASE"/>
    <property type="match status" value="1"/>
</dbReference>
<dbReference type="Proteomes" id="UP000216857">
    <property type="component" value="Unassembled WGS sequence"/>
</dbReference>
<dbReference type="Pfam" id="PF01757">
    <property type="entry name" value="Acyl_transf_3"/>
    <property type="match status" value="1"/>
</dbReference>
<evidence type="ECO:0000313" key="4">
    <source>
        <dbReference type="Proteomes" id="UP000216857"/>
    </source>
</evidence>
<dbReference type="EMBL" id="NEVJ01000002">
    <property type="protein sequence ID" value="OZI23760.1"/>
    <property type="molecule type" value="Genomic_DNA"/>
</dbReference>
<feature type="transmembrane region" description="Helical" evidence="1">
    <location>
        <begin position="194"/>
        <end position="216"/>
    </location>
</feature>
<dbReference type="PANTHER" id="PTHR23028:SF131">
    <property type="entry name" value="BLR2367 PROTEIN"/>
    <property type="match status" value="1"/>
</dbReference>
<feature type="transmembrane region" description="Helical" evidence="1">
    <location>
        <begin position="228"/>
        <end position="250"/>
    </location>
</feature>
<keyword evidence="1" id="KW-0812">Transmembrane</keyword>
<dbReference type="InterPro" id="IPR002656">
    <property type="entry name" value="Acyl_transf_3_dom"/>
</dbReference>
<keyword evidence="1" id="KW-1133">Transmembrane helix</keyword>
<feature type="transmembrane region" description="Helical" evidence="1">
    <location>
        <begin position="262"/>
        <end position="285"/>
    </location>
</feature>
<feature type="transmembrane region" description="Helical" evidence="1">
    <location>
        <begin position="297"/>
        <end position="319"/>
    </location>
</feature>
<evidence type="ECO:0000259" key="2">
    <source>
        <dbReference type="Pfam" id="PF01757"/>
    </source>
</evidence>
<keyword evidence="4" id="KW-1185">Reference proteome</keyword>
<dbReference type="GO" id="GO:0016020">
    <property type="term" value="C:membrane"/>
    <property type="evidence" value="ECO:0007669"/>
    <property type="project" value="TreeGrafter"/>
</dbReference>